<feature type="transmembrane region" description="Helical" evidence="1">
    <location>
        <begin position="217"/>
        <end position="241"/>
    </location>
</feature>
<evidence type="ECO:0000313" key="2">
    <source>
        <dbReference type="EMBL" id="GFY78041.1"/>
    </source>
</evidence>
<dbReference type="AlphaFoldDB" id="A0A8X6YRT5"/>
<reference evidence="2" key="1">
    <citation type="submission" date="2020-08" db="EMBL/GenBank/DDBJ databases">
        <title>Multicomponent nature underlies the extraordinary mechanical properties of spider dragline silk.</title>
        <authorList>
            <person name="Kono N."/>
            <person name="Nakamura H."/>
            <person name="Mori M."/>
            <person name="Yoshida Y."/>
            <person name="Ohtoshi R."/>
            <person name="Malay A.D."/>
            <person name="Moran D.A.P."/>
            <person name="Tomita M."/>
            <person name="Numata K."/>
            <person name="Arakawa K."/>
        </authorList>
    </citation>
    <scope>NUCLEOTIDE SEQUENCE</scope>
</reference>
<name>A0A8X6YRT5_9ARAC</name>
<dbReference type="Proteomes" id="UP000886998">
    <property type="component" value="Unassembled WGS sequence"/>
</dbReference>
<proteinExistence type="predicted"/>
<dbReference type="EMBL" id="BMAV01022778">
    <property type="protein sequence ID" value="GFY78041.1"/>
    <property type="molecule type" value="Genomic_DNA"/>
</dbReference>
<accession>A0A8X6YRT5</accession>
<organism evidence="2 3">
    <name type="scientific">Trichonephila inaurata madagascariensis</name>
    <dbReference type="NCBI Taxonomy" id="2747483"/>
    <lineage>
        <taxon>Eukaryota</taxon>
        <taxon>Metazoa</taxon>
        <taxon>Ecdysozoa</taxon>
        <taxon>Arthropoda</taxon>
        <taxon>Chelicerata</taxon>
        <taxon>Arachnida</taxon>
        <taxon>Araneae</taxon>
        <taxon>Araneomorphae</taxon>
        <taxon>Entelegynae</taxon>
        <taxon>Araneoidea</taxon>
        <taxon>Nephilidae</taxon>
        <taxon>Trichonephila</taxon>
        <taxon>Trichonephila inaurata</taxon>
    </lineage>
</organism>
<protein>
    <submittedName>
        <fullName evidence="2">Uncharacterized protein</fullName>
    </submittedName>
</protein>
<keyword evidence="1" id="KW-1133">Transmembrane helix</keyword>
<keyword evidence="1" id="KW-0812">Transmembrane</keyword>
<gene>
    <name evidence="2" type="ORF">TNIN_4671</name>
</gene>
<sequence length="252" mass="28876">MEVEALPNQLKNNLEISIDIGLNKSEISEDKLEFTETNLFPIKEKEIERKLMISDDDWSVNTVCELNVLQKVQENEKVTLEFLAEGPDNSHLTEMKNDFGEENSKCMIEAIETPTQRSVMEVSENELRISIEETANNDPITEAESVNLVHEEVVVANTEQEVSQVVEMQETINNGIDSQSTESITNLEERSDCEEHLEGFFLNSISSNNFCQKIFGFFRYFLGISILVIVIVIIEKFYYALKRDFIYHGSKS</sequence>
<evidence type="ECO:0000313" key="3">
    <source>
        <dbReference type="Proteomes" id="UP000886998"/>
    </source>
</evidence>
<keyword evidence="1" id="KW-0472">Membrane</keyword>
<keyword evidence="3" id="KW-1185">Reference proteome</keyword>
<comment type="caution">
    <text evidence="2">The sequence shown here is derived from an EMBL/GenBank/DDBJ whole genome shotgun (WGS) entry which is preliminary data.</text>
</comment>
<evidence type="ECO:0000256" key="1">
    <source>
        <dbReference type="SAM" id="Phobius"/>
    </source>
</evidence>
<dbReference type="OrthoDB" id="6428897at2759"/>